<evidence type="ECO:0000313" key="2">
    <source>
        <dbReference type="EMBL" id="MBL1411173.1"/>
    </source>
</evidence>
<protein>
    <submittedName>
        <fullName evidence="2">DUF3131 domain-containing protein</fullName>
    </submittedName>
</protein>
<reference evidence="2 3" key="1">
    <citation type="submission" date="2021-01" db="EMBL/GenBank/DDBJ databases">
        <title>C459-1 draft genome sequence.</title>
        <authorList>
            <person name="Zhang X.-F."/>
        </authorList>
    </citation>
    <scope>NUCLEOTIDE SEQUENCE [LARGE SCALE GENOMIC DNA]</scope>
    <source>
        <strain evidence="3">C459-1</strain>
    </source>
</reference>
<dbReference type="EMBL" id="JAERTY010000013">
    <property type="protein sequence ID" value="MBL1411173.1"/>
    <property type="molecule type" value="Genomic_DNA"/>
</dbReference>
<keyword evidence="3" id="KW-1185">Reference proteome</keyword>
<accession>A0ABS1R932</accession>
<dbReference type="InterPro" id="IPR016883">
    <property type="entry name" value="UCP028431"/>
</dbReference>
<gene>
    <name evidence="2" type="ORF">JKG61_20625</name>
</gene>
<dbReference type="PIRSF" id="PIRSF028431">
    <property type="entry name" value="UCP028431"/>
    <property type="match status" value="1"/>
</dbReference>
<name>A0ABS1R932_9SPHI</name>
<organism evidence="2 3">
    <name type="scientific">Sphingobacterium faecale</name>
    <dbReference type="NCBI Taxonomy" id="2803775"/>
    <lineage>
        <taxon>Bacteria</taxon>
        <taxon>Pseudomonadati</taxon>
        <taxon>Bacteroidota</taxon>
        <taxon>Sphingobacteriia</taxon>
        <taxon>Sphingobacteriales</taxon>
        <taxon>Sphingobacteriaceae</taxon>
        <taxon>Sphingobacterium</taxon>
    </lineage>
</organism>
<dbReference type="Pfam" id="PF10091">
    <property type="entry name" value="Glycoamylase"/>
    <property type="match status" value="1"/>
</dbReference>
<feature type="domain" description="Glycoamylase-like" evidence="1">
    <location>
        <begin position="211"/>
        <end position="430"/>
    </location>
</feature>
<evidence type="ECO:0000259" key="1">
    <source>
        <dbReference type="Pfam" id="PF10091"/>
    </source>
</evidence>
<sequence length="448" mass="49962">MRINLFLIIAVTYLSGCSDNTVKTGNHMAPESSEDSLLTKIQQQTFQYFYQGANPKSGLARERIHIDGDYPLNDQQVVTTGGSGFGLMATVVAMERGFITKEQGEAQLNKAINFLASVPRFHGAWAHWYNGDLGTVMAFSDKDNGGDIVETAFLAQGLITVREYLKAGDVAQKSIAAKADSLWKDIDWNFYTNQKNVLYWHWSPDHGFGMNHAIQGFDECLIAYVLAAASPQHAITPQVYHEGWARSGAIKTPTSKYEIPTILKHNSKEGQIGPLFWSHYSFLGLNPKGLTDKYADYGEVVTNHTKINIAYANSNPSGYKGYGADKGWGWTASYSIKGYDAHHPDNDSGVISPTAALSSIPYTPKESIAFARYLFDHLQSKVWGTYGFYDAYSETENWFPKRYLAIDQGPIVIMIENYRSGLIWDLFMQAPEVKVGLKKLGFDSPYLK</sequence>
<dbReference type="InterPro" id="IPR019282">
    <property type="entry name" value="Glycoamylase-like_cons_dom"/>
</dbReference>
<proteinExistence type="predicted"/>
<dbReference type="Proteomes" id="UP000625283">
    <property type="component" value="Unassembled WGS sequence"/>
</dbReference>
<dbReference type="Gene3D" id="1.50.10.140">
    <property type="match status" value="1"/>
</dbReference>
<comment type="caution">
    <text evidence="2">The sequence shown here is derived from an EMBL/GenBank/DDBJ whole genome shotgun (WGS) entry which is preliminary data.</text>
</comment>
<evidence type="ECO:0000313" key="3">
    <source>
        <dbReference type="Proteomes" id="UP000625283"/>
    </source>
</evidence>